<dbReference type="PANTHER" id="PTHR47718">
    <property type="entry name" value="OS01G0519700 PROTEIN"/>
    <property type="match status" value="1"/>
</dbReference>
<evidence type="ECO:0000313" key="2">
    <source>
        <dbReference type="Proteomes" id="UP000467840"/>
    </source>
</evidence>
<comment type="caution">
    <text evidence="1">The sequence shown here is derived from an EMBL/GenBank/DDBJ whole genome shotgun (WGS) entry which is preliminary data.</text>
</comment>
<organism evidence="1 2">
    <name type="scientific">Hevea brasiliensis</name>
    <name type="common">Para rubber tree</name>
    <name type="synonym">Siphonia brasiliensis</name>
    <dbReference type="NCBI Taxonomy" id="3981"/>
    <lineage>
        <taxon>Eukaryota</taxon>
        <taxon>Viridiplantae</taxon>
        <taxon>Streptophyta</taxon>
        <taxon>Embryophyta</taxon>
        <taxon>Tracheophyta</taxon>
        <taxon>Spermatophyta</taxon>
        <taxon>Magnoliopsida</taxon>
        <taxon>eudicotyledons</taxon>
        <taxon>Gunneridae</taxon>
        <taxon>Pentapetalae</taxon>
        <taxon>rosids</taxon>
        <taxon>fabids</taxon>
        <taxon>Malpighiales</taxon>
        <taxon>Euphorbiaceae</taxon>
        <taxon>Crotonoideae</taxon>
        <taxon>Micrandreae</taxon>
        <taxon>Hevea</taxon>
    </lineage>
</organism>
<keyword evidence="2" id="KW-1185">Reference proteome</keyword>
<dbReference type="AlphaFoldDB" id="A0A6A6LEJ0"/>
<reference evidence="1 2" key="1">
    <citation type="journal article" date="2020" name="Mol. Plant">
        <title>The Chromosome-Based Rubber Tree Genome Provides New Insights into Spurge Genome Evolution and Rubber Biosynthesis.</title>
        <authorList>
            <person name="Liu J."/>
            <person name="Shi C."/>
            <person name="Shi C.C."/>
            <person name="Li W."/>
            <person name="Zhang Q.J."/>
            <person name="Zhang Y."/>
            <person name="Li K."/>
            <person name="Lu H.F."/>
            <person name="Shi C."/>
            <person name="Zhu S.T."/>
            <person name="Xiao Z.Y."/>
            <person name="Nan H."/>
            <person name="Yue Y."/>
            <person name="Zhu X.G."/>
            <person name="Wu Y."/>
            <person name="Hong X.N."/>
            <person name="Fan G.Y."/>
            <person name="Tong Y."/>
            <person name="Zhang D."/>
            <person name="Mao C.L."/>
            <person name="Liu Y.L."/>
            <person name="Hao S.J."/>
            <person name="Liu W.Q."/>
            <person name="Lv M.Q."/>
            <person name="Zhang H.B."/>
            <person name="Liu Y."/>
            <person name="Hu-Tang G.R."/>
            <person name="Wang J.P."/>
            <person name="Wang J.H."/>
            <person name="Sun Y.H."/>
            <person name="Ni S.B."/>
            <person name="Chen W.B."/>
            <person name="Zhang X.C."/>
            <person name="Jiao Y.N."/>
            <person name="Eichler E.E."/>
            <person name="Li G.H."/>
            <person name="Liu X."/>
            <person name="Gao L.Z."/>
        </authorList>
    </citation>
    <scope>NUCLEOTIDE SEQUENCE [LARGE SCALE GENOMIC DNA]</scope>
    <source>
        <strain evidence="2">cv. GT1</strain>
        <tissue evidence="1">Leaf</tissue>
    </source>
</reference>
<dbReference type="EMBL" id="JAAGAX010000011">
    <property type="protein sequence ID" value="KAF2299424.1"/>
    <property type="molecule type" value="Genomic_DNA"/>
</dbReference>
<proteinExistence type="predicted"/>
<gene>
    <name evidence="1" type="ORF">GH714_031904</name>
</gene>
<sequence>MKSWVVKSFNNDHNHVMISPRSVTYLRCHKKMSAATKNLVEKFNEEGIPIGKVTTMFSGDDQQFSNRDCWNYLRNLRKKNLDVGDAQAVLSFCKKRQVENPNFFYAIQCDADVRMGENHVTGVLQSIHVCHYMNQLSHLAERSKEIYKIIINDLEMTLAKVLTMESQMLIGEESDKMNVKCSRGDLDEITDIQPTNTLTPFNRGDPHVSQTKGRKKRVCKETTSGRFKSGIEVLMARAAVKRRSCHTYNSLGFDLDPPGIIRPKGNAI</sequence>
<name>A0A6A6LEJ0_HEVBR</name>
<evidence type="ECO:0000313" key="1">
    <source>
        <dbReference type="EMBL" id="KAF2299424.1"/>
    </source>
</evidence>
<accession>A0A6A6LEJ0</accession>
<protein>
    <submittedName>
        <fullName evidence="1">Uncharacterized protein</fullName>
    </submittedName>
</protein>
<dbReference type="Proteomes" id="UP000467840">
    <property type="component" value="Chromosome 1"/>
</dbReference>